<dbReference type="CDD" id="cd03046">
    <property type="entry name" value="GST_N_GTT1_like"/>
    <property type="match status" value="1"/>
</dbReference>
<dbReference type="InterPro" id="IPR040079">
    <property type="entry name" value="Glutathione_S-Trfase"/>
</dbReference>
<dbReference type="PROSITE" id="PS50404">
    <property type="entry name" value="GST_NTER"/>
    <property type="match status" value="1"/>
</dbReference>
<dbReference type="SFLD" id="SFLDS00019">
    <property type="entry name" value="Glutathione_Transferase_(cytos"/>
    <property type="match status" value="1"/>
</dbReference>
<name>A0A9P4JT51_9PLEO</name>
<keyword evidence="5" id="KW-1185">Reference proteome</keyword>
<comment type="similarity">
    <text evidence="1">Belongs to the GST superfamily.</text>
</comment>
<comment type="caution">
    <text evidence="4">The sequence shown here is derived from an EMBL/GenBank/DDBJ whole genome shotgun (WGS) entry which is preliminary data.</text>
</comment>
<dbReference type="PANTHER" id="PTHR44051">
    <property type="entry name" value="GLUTATHIONE S-TRANSFERASE-RELATED"/>
    <property type="match status" value="1"/>
</dbReference>
<sequence length="236" mass="26799">MPSLTLHHLQISQSERIPWLLEELSIPYTLQLYQRDPIFSPPSLKALHPMGASPVLEDATFNPSNPLILAESGAIAEYVIHKHGDGLLALPPNHPNYADYLYWFHFSNSALQPAILRRMTARRAVQSLEDPTFVMTSERLFQAIRHFDQRVSENTWLAGEEFTAADVMSVWCFTTVRKFEAFDLAEYPGVLAWLRRCTDRPAYRAAIGKCDPELDIEEGIRAEPPRRLASLGPARN</sequence>
<dbReference type="SUPFAM" id="SSF52833">
    <property type="entry name" value="Thioredoxin-like"/>
    <property type="match status" value="1"/>
</dbReference>
<reference evidence="4" key="1">
    <citation type="journal article" date="2020" name="Stud. Mycol.">
        <title>101 Dothideomycetes genomes: a test case for predicting lifestyles and emergence of pathogens.</title>
        <authorList>
            <person name="Haridas S."/>
            <person name="Albert R."/>
            <person name="Binder M."/>
            <person name="Bloem J."/>
            <person name="Labutti K."/>
            <person name="Salamov A."/>
            <person name="Andreopoulos B."/>
            <person name="Baker S."/>
            <person name="Barry K."/>
            <person name="Bills G."/>
            <person name="Bluhm B."/>
            <person name="Cannon C."/>
            <person name="Castanera R."/>
            <person name="Culley D."/>
            <person name="Daum C."/>
            <person name="Ezra D."/>
            <person name="Gonzalez J."/>
            <person name="Henrissat B."/>
            <person name="Kuo A."/>
            <person name="Liang C."/>
            <person name="Lipzen A."/>
            <person name="Lutzoni F."/>
            <person name="Magnuson J."/>
            <person name="Mondo S."/>
            <person name="Nolan M."/>
            <person name="Ohm R."/>
            <person name="Pangilinan J."/>
            <person name="Park H.-J."/>
            <person name="Ramirez L."/>
            <person name="Alfaro M."/>
            <person name="Sun H."/>
            <person name="Tritt A."/>
            <person name="Yoshinaga Y."/>
            <person name="Zwiers L.-H."/>
            <person name="Turgeon B."/>
            <person name="Goodwin S."/>
            <person name="Spatafora J."/>
            <person name="Crous P."/>
            <person name="Grigoriev I."/>
        </authorList>
    </citation>
    <scope>NUCLEOTIDE SEQUENCE</scope>
    <source>
        <strain evidence="4">ATCC 74209</strain>
    </source>
</reference>
<dbReference type="PROSITE" id="PS50405">
    <property type="entry name" value="GST_CTER"/>
    <property type="match status" value="1"/>
</dbReference>
<feature type="domain" description="GST N-terminal" evidence="2">
    <location>
        <begin position="1"/>
        <end position="87"/>
    </location>
</feature>
<evidence type="ECO:0000259" key="2">
    <source>
        <dbReference type="PROSITE" id="PS50404"/>
    </source>
</evidence>
<evidence type="ECO:0000313" key="4">
    <source>
        <dbReference type="EMBL" id="KAF2202767.1"/>
    </source>
</evidence>
<dbReference type="SFLD" id="SFLDG00358">
    <property type="entry name" value="Main_(cytGST)"/>
    <property type="match status" value="1"/>
</dbReference>
<dbReference type="Gene3D" id="3.40.30.10">
    <property type="entry name" value="Glutaredoxin"/>
    <property type="match status" value="1"/>
</dbReference>
<evidence type="ECO:0000259" key="3">
    <source>
        <dbReference type="PROSITE" id="PS50405"/>
    </source>
</evidence>
<evidence type="ECO:0000313" key="5">
    <source>
        <dbReference type="Proteomes" id="UP000799536"/>
    </source>
</evidence>
<dbReference type="AlphaFoldDB" id="A0A9P4JT51"/>
<dbReference type="Pfam" id="PF13409">
    <property type="entry name" value="GST_N_2"/>
    <property type="match status" value="1"/>
</dbReference>
<organism evidence="4 5">
    <name type="scientific">Delitschia confertaspora ATCC 74209</name>
    <dbReference type="NCBI Taxonomy" id="1513339"/>
    <lineage>
        <taxon>Eukaryota</taxon>
        <taxon>Fungi</taxon>
        <taxon>Dikarya</taxon>
        <taxon>Ascomycota</taxon>
        <taxon>Pezizomycotina</taxon>
        <taxon>Dothideomycetes</taxon>
        <taxon>Pleosporomycetidae</taxon>
        <taxon>Pleosporales</taxon>
        <taxon>Delitschiaceae</taxon>
        <taxon>Delitschia</taxon>
    </lineage>
</organism>
<dbReference type="EMBL" id="ML993925">
    <property type="protein sequence ID" value="KAF2202767.1"/>
    <property type="molecule type" value="Genomic_DNA"/>
</dbReference>
<dbReference type="InterPro" id="IPR036282">
    <property type="entry name" value="Glutathione-S-Trfase_C_sf"/>
</dbReference>
<proteinExistence type="inferred from homology"/>
<dbReference type="Gene3D" id="1.20.1050.10">
    <property type="match status" value="1"/>
</dbReference>
<dbReference type="InterPro" id="IPR010987">
    <property type="entry name" value="Glutathione-S-Trfase_C-like"/>
</dbReference>
<dbReference type="Proteomes" id="UP000799536">
    <property type="component" value="Unassembled WGS sequence"/>
</dbReference>
<dbReference type="Pfam" id="PF00043">
    <property type="entry name" value="GST_C"/>
    <property type="match status" value="1"/>
</dbReference>
<dbReference type="PANTHER" id="PTHR44051:SF9">
    <property type="entry name" value="GLUTATHIONE S-TRANSFERASE 1"/>
    <property type="match status" value="1"/>
</dbReference>
<dbReference type="InterPro" id="IPR036249">
    <property type="entry name" value="Thioredoxin-like_sf"/>
</dbReference>
<accession>A0A9P4JT51</accession>
<dbReference type="InterPro" id="IPR004045">
    <property type="entry name" value="Glutathione_S-Trfase_N"/>
</dbReference>
<dbReference type="SUPFAM" id="SSF47616">
    <property type="entry name" value="GST C-terminal domain-like"/>
    <property type="match status" value="1"/>
</dbReference>
<dbReference type="InterPro" id="IPR004046">
    <property type="entry name" value="GST_C"/>
</dbReference>
<evidence type="ECO:0000256" key="1">
    <source>
        <dbReference type="ARBA" id="ARBA00007409"/>
    </source>
</evidence>
<feature type="domain" description="GST C-terminal" evidence="3">
    <location>
        <begin position="93"/>
        <end position="216"/>
    </location>
</feature>
<gene>
    <name evidence="4" type="ORF">GQ43DRAFT_413043</name>
</gene>
<dbReference type="SFLD" id="SFLDG01150">
    <property type="entry name" value="Main.1:_Beta-like"/>
    <property type="match status" value="1"/>
</dbReference>
<protein>
    <submittedName>
        <fullName evidence="4">Glutathione S-transferase</fullName>
    </submittedName>
</protein>
<dbReference type="OrthoDB" id="2309723at2759"/>